<keyword evidence="7" id="KW-1185">Reference proteome</keyword>
<dbReference type="PANTHER" id="PTHR34236">
    <property type="entry name" value="DIMETHYL SULFOXIDE REDUCTASE TRANSCRIPTIONAL ACTIVATOR"/>
    <property type="match status" value="1"/>
</dbReference>
<dbReference type="Proteomes" id="UP000326865">
    <property type="component" value="Unassembled WGS sequence"/>
</dbReference>
<dbReference type="Pfam" id="PF04967">
    <property type="entry name" value="HTH_10"/>
    <property type="match status" value="1"/>
</dbReference>
<dbReference type="AlphaFoldDB" id="A0A5N5UAH7"/>
<protein>
    <submittedName>
        <fullName evidence="4">Helix-turn-helix domain-containing protein</fullName>
    </submittedName>
</protein>
<evidence type="ECO:0000259" key="3">
    <source>
        <dbReference type="Pfam" id="PF04967"/>
    </source>
</evidence>
<reference evidence="6 7" key="1">
    <citation type="submission" date="2019-10" db="EMBL/GenBank/DDBJ databases">
        <title>Unraveling microbial dark matter from salterns through culturing: the case of the genus Halosegnis.</title>
        <authorList>
            <person name="Duran-Viseras A."/>
            <person name="Andrei A.-S."/>
            <person name="Vera-Gargallo B."/>
            <person name="Ghai R."/>
            <person name="Sanchez-Porro C."/>
            <person name="Ventosa A."/>
        </authorList>
    </citation>
    <scope>NUCLEOTIDE SEQUENCE [LARGE SCALE GENOMIC DNA]</scope>
    <source>
        <strain evidence="5 6">F17-44</strain>
        <strain evidence="4 7">F18-79</strain>
    </source>
</reference>
<gene>
    <name evidence="4" type="ORF">DM867_00280</name>
    <name evidence="5" type="ORF">DMP03_07400</name>
</gene>
<sequence length="209" mass="22104">MARARLTVTTPDGSWAGRVTRSHPDAHIRVRTASIGEPATLVAEVTAPSLAPVIAAISEADGVRSLDILDRHGDTAVCRLTVADAGPLAAAAAAGAPPEYPFTVADGTIEWELTATRSALADLADELSERGLEFTVAEMRPGDDGEPLLTPRQRTVVRTAVDSGYYEVPRGCSLATVAEQADLSKSTCSEILRRAEKRLLTRYLNGGQP</sequence>
<dbReference type="OrthoDB" id="51502at2157"/>
<dbReference type="EMBL" id="QJOW01000002">
    <property type="protein sequence ID" value="KAB7517171.1"/>
    <property type="molecule type" value="Genomic_DNA"/>
</dbReference>
<comment type="caution">
    <text evidence="4">The sequence shown here is derived from an EMBL/GenBank/DDBJ whole genome shotgun (WGS) entry which is preliminary data.</text>
</comment>
<evidence type="ECO:0000313" key="7">
    <source>
        <dbReference type="Proteomes" id="UP000326865"/>
    </source>
</evidence>
<evidence type="ECO:0000256" key="1">
    <source>
        <dbReference type="ARBA" id="ARBA00023015"/>
    </source>
</evidence>
<evidence type="ECO:0000313" key="5">
    <source>
        <dbReference type="EMBL" id="KAB7517171.1"/>
    </source>
</evidence>
<dbReference type="PANTHER" id="PTHR34236:SF1">
    <property type="entry name" value="DIMETHYL SULFOXIDE REDUCTASE TRANSCRIPTIONAL ACTIVATOR"/>
    <property type="match status" value="1"/>
</dbReference>
<dbReference type="RefSeq" id="WP_152120046.1">
    <property type="nucleotide sequence ID" value="NZ_QJOW01000002.1"/>
</dbReference>
<organism evidence="4 7">
    <name type="scientific">Halosegnis rubeus</name>
    <dbReference type="NCBI Taxonomy" id="2212850"/>
    <lineage>
        <taxon>Archaea</taxon>
        <taxon>Methanobacteriati</taxon>
        <taxon>Methanobacteriota</taxon>
        <taxon>Stenosarchaea group</taxon>
        <taxon>Halobacteria</taxon>
        <taxon>Halobacteriales</taxon>
        <taxon>Natronomonadaceae</taxon>
        <taxon>Halosegnis</taxon>
    </lineage>
</organism>
<accession>A0A5N5UHQ9</accession>
<name>A0A5N5UAH7_9EURY</name>
<evidence type="ECO:0000313" key="6">
    <source>
        <dbReference type="Proteomes" id="UP000326302"/>
    </source>
</evidence>
<feature type="domain" description="HTH bat-type" evidence="3">
    <location>
        <begin position="149"/>
        <end position="200"/>
    </location>
</feature>
<dbReference type="InterPro" id="IPR007050">
    <property type="entry name" value="HTH_bacterioopsin"/>
</dbReference>
<evidence type="ECO:0000256" key="2">
    <source>
        <dbReference type="ARBA" id="ARBA00023163"/>
    </source>
</evidence>
<keyword evidence="1" id="KW-0805">Transcription regulation</keyword>
<dbReference type="Proteomes" id="UP000326302">
    <property type="component" value="Unassembled WGS sequence"/>
</dbReference>
<keyword evidence="2" id="KW-0804">Transcription</keyword>
<proteinExistence type="predicted"/>
<evidence type="ECO:0000313" key="4">
    <source>
        <dbReference type="EMBL" id="KAB7515623.1"/>
    </source>
</evidence>
<accession>A0A5N5UAH7</accession>
<dbReference type="EMBL" id="QKKZ01000001">
    <property type="protein sequence ID" value="KAB7515623.1"/>
    <property type="molecule type" value="Genomic_DNA"/>
</dbReference>